<dbReference type="InParanoid" id="T0PL58"/>
<dbReference type="RefSeq" id="XP_008620486.1">
    <property type="nucleotide sequence ID" value="XM_008622264.1"/>
</dbReference>
<gene>
    <name evidence="2" type="ORF">SDRG_16068</name>
</gene>
<dbReference type="AlphaFoldDB" id="T0PL58"/>
<dbReference type="EMBL" id="JH767242">
    <property type="protein sequence ID" value="EQC26119.1"/>
    <property type="molecule type" value="Genomic_DNA"/>
</dbReference>
<accession>T0PL58</accession>
<feature type="coiled-coil region" evidence="1">
    <location>
        <begin position="185"/>
        <end position="212"/>
    </location>
</feature>
<dbReference type="VEuPathDB" id="FungiDB:SDRG_16068"/>
<reference evidence="2 3" key="1">
    <citation type="submission" date="2012-04" db="EMBL/GenBank/DDBJ databases">
        <title>The Genome Sequence of Saprolegnia declina VS20.</title>
        <authorList>
            <consortium name="The Broad Institute Genome Sequencing Platform"/>
            <person name="Russ C."/>
            <person name="Nusbaum C."/>
            <person name="Tyler B."/>
            <person name="van West P."/>
            <person name="Dieguez-Uribeondo J."/>
            <person name="de Bruijn I."/>
            <person name="Tripathy S."/>
            <person name="Jiang R."/>
            <person name="Young S.K."/>
            <person name="Zeng Q."/>
            <person name="Gargeya S."/>
            <person name="Fitzgerald M."/>
            <person name="Haas B."/>
            <person name="Abouelleil A."/>
            <person name="Alvarado L."/>
            <person name="Arachchi H.M."/>
            <person name="Berlin A."/>
            <person name="Chapman S.B."/>
            <person name="Goldberg J."/>
            <person name="Griggs A."/>
            <person name="Gujja S."/>
            <person name="Hansen M."/>
            <person name="Howarth C."/>
            <person name="Imamovic A."/>
            <person name="Larimer J."/>
            <person name="McCowen C."/>
            <person name="Montmayeur A."/>
            <person name="Murphy C."/>
            <person name="Neiman D."/>
            <person name="Pearson M."/>
            <person name="Priest M."/>
            <person name="Roberts A."/>
            <person name="Saif S."/>
            <person name="Shea T."/>
            <person name="Sisk P."/>
            <person name="Sykes S."/>
            <person name="Wortman J."/>
            <person name="Nusbaum C."/>
            <person name="Birren B."/>
        </authorList>
    </citation>
    <scope>NUCLEOTIDE SEQUENCE [LARGE SCALE GENOMIC DNA]</scope>
    <source>
        <strain evidence="2 3">VS20</strain>
    </source>
</reference>
<protein>
    <submittedName>
        <fullName evidence="2">Uncharacterized protein</fullName>
    </submittedName>
</protein>
<dbReference type="OMA" id="DLTHIRH"/>
<dbReference type="GeneID" id="19956795"/>
<feature type="coiled-coil region" evidence="1">
    <location>
        <begin position="247"/>
        <end position="393"/>
    </location>
</feature>
<organism evidence="2 3">
    <name type="scientific">Saprolegnia diclina (strain VS20)</name>
    <dbReference type="NCBI Taxonomy" id="1156394"/>
    <lineage>
        <taxon>Eukaryota</taxon>
        <taxon>Sar</taxon>
        <taxon>Stramenopiles</taxon>
        <taxon>Oomycota</taxon>
        <taxon>Saprolegniomycetes</taxon>
        <taxon>Saprolegniales</taxon>
        <taxon>Saprolegniaceae</taxon>
        <taxon>Saprolegnia</taxon>
    </lineage>
</organism>
<evidence type="ECO:0000256" key="1">
    <source>
        <dbReference type="SAM" id="Coils"/>
    </source>
</evidence>
<dbReference type="Proteomes" id="UP000030762">
    <property type="component" value="Unassembled WGS sequence"/>
</dbReference>
<evidence type="ECO:0000313" key="3">
    <source>
        <dbReference type="Proteomes" id="UP000030762"/>
    </source>
</evidence>
<keyword evidence="1" id="KW-0175">Coiled coil</keyword>
<name>T0PL58_SAPDV</name>
<sequence>MEDVDDEAISIELLREDNLMLEERIEAMSKKCSAMQQAKLEAEARAAALDADLAALRKVAAGQEQVDPNSAADWHDERAKLLEEVQTLLKVKELNEKRVGDLSKDLQRLYKRLKTAEPTTGDSEYVEPLLQDQETWQKQQQLVQDLLRQCKEKVYAEKHAHKRRRVDPDTSEHDKSLQEVIAHFRTEASERNEFEKLEAQLLQERLSELEAQGGEPRSEPVSTVDVSDLETQIASLNEENKKGRLFVSALQDDLKRLAHEKLQLAKDMQEAQRRIQALTMDNLQFKLEKNELKHQVQSEVTKNAALQDQVDDVTRQLAEATAEASQLQDHLVAAQTQLLAAEAEVADLHKRLQEATASTSTAAAARYDLETTLEAAEKARDELAEAKGFWEDKAAKLERVVLQYGSEIQSLKLSLADAEAAGPPEHTPASVAHGQSMVQQFYLRYYKAAETSHRSLLDATRAKDAALAAQGADLTHIRHVLSSIVHASLPDDVSSTLQGLLAGLERPELHTESM</sequence>
<proteinExistence type="predicted"/>
<dbReference type="Gene3D" id="1.10.287.1490">
    <property type="match status" value="1"/>
</dbReference>
<dbReference type="OrthoDB" id="75084at2759"/>
<dbReference type="STRING" id="1156394.T0PL58"/>
<evidence type="ECO:0000313" key="2">
    <source>
        <dbReference type="EMBL" id="EQC26119.1"/>
    </source>
</evidence>
<keyword evidence="3" id="KW-1185">Reference proteome</keyword>
<feature type="coiled-coil region" evidence="1">
    <location>
        <begin position="11"/>
        <end position="59"/>
    </location>
</feature>